<dbReference type="PANTHER" id="PTHR45128:SF1">
    <property type="entry name" value="S-ADENOSYLMETHIONINE-DEPENDENT METHYLTRANSFERASE RV2258C"/>
    <property type="match status" value="1"/>
</dbReference>
<dbReference type="EMBL" id="RRCT01000032">
    <property type="protein sequence ID" value="RQW71544.1"/>
    <property type="molecule type" value="Genomic_DNA"/>
</dbReference>
<name>A0A3N9U4J8_9BACI</name>
<protein>
    <submittedName>
        <fullName evidence="2">Methyltransferase domain-containing protein</fullName>
    </submittedName>
</protein>
<keyword evidence="2" id="KW-0808">Transferase</keyword>
<evidence type="ECO:0000259" key="1">
    <source>
        <dbReference type="Pfam" id="PF13847"/>
    </source>
</evidence>
<accession>A0A3N9U4J8</accession>
<dbReference type="InterPro" id="IPR025714">
    <property type="entry name" value="Methyltranfer_dom"/>
</dbReference>
<dbReference type="CDD" id="cd02440">
    <property type="entry name" value="AdoMet_MTases"/>
    <property type="match status" value="1"/>
</dbReference>
<reference evidence="2 3" key="1">
    <citation type="journal article" date="2013" name="J. Microbiol.">
        <title>Lysinibacillus chungkukjangi sp. nov., isolated from Chungkukjang, Korean fermented soybean food.</title>
        <authorList>
            <person name="Kim S.J."/>
            <person name="Jang Y.H."/>
            <person name="Hamada M."/>
            <person name="Ahn J.H."/>
            <person name="Weon H.Y."/>
            <person name="Suzuki K."/>
            <person name="Whang K.S."/>
            <person name="Kwon S.W."/>
        </authorList>
    </citation>
    <scope>NUCLEOTIDE SEQUENCE [LARGE SCALE GENOMIC DNA]</scope>
    <source>
        <strain evidence="2 3">MCCC 1A12701</strain>
    </source>
</reference>
<organism evidence="2 3">
    <name type="scientific">Lysinibacillus composti</name>
    <dbReference type="NCBI Taxonomy" id="720633"/>
    <lineage>
        <taxon>Bacteria</taxon>
        <taxon>Bacillati</taxon>
        <taxon>Bacillota</taxon>
        <taxon>Bacilli</taxon>
        <taxon>Bacillales</taxon>
        <taxon>Bacillaceae</taxon>
        <taxon>Lysinibacillus</taxon>
    </lineage>
</organism>
<evidence type="ECO:0000313" key="2">
    <source>
        <dbReference type="EMBL" id="RQW71544.1"/>
    </source>
</evidence>
<proteinExistence type="predicted"/>
<dbReference type="PANTHER" id="PTHR45128">
    <property type="entry name" value="METHYLTRANSFERASE TYPE 11"/>
    <property type="match status" value="1"/>
</dbReference>
<dbReference type="Proteomes" id="UP000274033">
    <property type="component" value="Unassembled WGS sequence"/>
</dbReference>
<comment type="caution">
    <text evidence="2">The sequence shown here is derived from an EMBL/GenBank/DDBJ whole genome shotgun (WGS) entry which is preliminary data.</text>
</comment>
<feature type="domain" description="Methyltransferase" evidence="1">
    <location>
        <begin position="101"/>
        <end position="186"/>
    </location>
</feature>
<keyword evidence="3" id="KW-1185">Reference proteome</keyword>
<sequence>MAIKKTAEEQLVINYMNKLGLKAFKNNRQFWDHLKRKHAKEVVQQLEQTLKDQAEGKVSDEAVFELKNSSLSLSLDMSNISADLYKKYFDWFANRKGPAPKKILNVGCDNGIVTSFLAVLYPEAEVVGVDGRSTAIECANELSSQLALSNVSFKQIQLNELSNHFDENSFDLIVSLDSLQEVMNLKELPRYWSTGEMLEMDFTNERNATLMSLSSILKKNSSSELITCEKLAFMGAVALWTKMLTLSGFQMKWDEAEYIHFHEVGEQQKMPIFIASSQNNLELLQKVYEFESKEKVLTCFDGKVLKEAEAEIVLQQTPNKELQKGIQINFSNDSGIMRIECWQTADFIFLYQYSNIGYRELKVFDHSSINKVVDELEQLIEKWSPYGEMNTYDRVDERDQLNNA</sequence>
<evidence type="ECO:0000313" key="3">
    <source>
        <dbReference type="Proteomes" id="UP000274033"/>
    </source>
</evidence>
<dbReference type="AlphaFoldDB" id="A0A3N9U4J8"/>
<dbReference type="InterPro" id="IPR029063">
    <property type="entry name" value="SAM-dependent_MTases_sf"/>
</dbReference>
<dbReference type="RefSeq" id="WP_124766919.1">
    <property type="nucleotide sequence ID" value="NZ_JAFBDY010000034.1"/>
</dbReference>
<gene>
    <name evidence="2" type="ORF">EBB45_19015</name>
</gene>
<dbReference type="Pfam" id="PF13847">
    <property type="entry name" value="Methyltransf_31"/>
    <property type="match status" value="1"/>
</dbReference>
<dbReference type="Gene3D" id="3.40.50.150">
    <property type="entry name" value="Vaccinia Virus protein VP39"/>
    <property type="match status" value="1"/>
</dbReference>
<dbReference type="OrthoDB" id="9760689at2"/>
<dbReference type="SUPFAM" id="SSF53335">
    <property type="entry name" value="S-adenosyl-L-methionine-dependent methyltransferases"/>
    <property type="match status" value="1"/>
</dbReference>
<keyword evidence="2" id="KW-0489">Methyltransferase</keyword>
<dbReference type="GO" id="GO:0008168">
    <property type="term" value="F:methyltransferase activity"/>
    <property type="evidence" value="ECO:0007669"/>
    <property type="project" value="UniProtKB-KW"/>
</dbReference>
<dbReference type="InterPro" id="IPR053173">
    <property type="entry name" value="SAM-binding_MTase"/>
</dbReference>
<dbReference type="GO" id="GO:0032259">
    <property type="term" value="P:methylation"/>
    <property type="evidence" value="ECO:0007669"/>
    <property type="project" value="UniProtKB-KW"/>
</dbReference>